<evidence type="ECO:0000256" key="2">
    <source>
        <dbReference type="ARBA" id="ARBA00022729"/>
    </source>
</evidence>
<dbReference type="EMBL" id="WJQU01000002">
    <property type="protein sequence ID" value="KAJ6643191.1"/>
    <property type="molecule type" value="Genomic_DNA"/>
</dbReference>
<feature type="signal peptide" evidence="4">
    <location>
        <begin position="1"/>
        <end position="18"/>
    </location>
</feature>
<feature type="chain" id="PRO_5040459298" evidence="4">
    <location>
        <begin position="19"/>
        <end position="347"/>
    </location>
</feature>
<dbReference type="PROSITE" id="PS51450">
    <property type="entry name" value="LRR"/>
    <property type="match status" value="1"/>
</dbReference>
<dbReference type="Pfam" id="PF13855">
    <property type="entry name" value="LRR_8"/>
    <property type="match status" value="2"/>
</dbReference>
<comment type="caution">
    <text evidence="5">The sequence shown here is derived from an EMBL/GenBank/DDBJ whole genome shotgun (WGS) entry which is preliminary data.</text>
</comment>
<dbReference type="PANTHER" id="PTHR24373">
    <property type="entry name" value="SLIT RELATED LEUCINE-RICH REPEAT NEURONAL PROTEIN"/>
    <property type="match status" value="1"/>
</dbReference>
<dbReference type="InterPro" id="IPR032675">
    <property type="entry name" value="LRR_dom_sf"/>
</dbReference>
<dbReference type="InterPro" id="IPR001611">
    <property type="entry name" value="Leu-rich_rpt"/>
</dbReference>
<dbReference type="Gene3D" id="3.80.10.10">
    <property type="entry name" value="Ribonuclease Inhibitor"/>
    <property type="match status" value="1"/>
</dbReference>
<keyword evidence="2 4" id="KW-0732">Signal</keyword>
<dbReference type="FunFam" id="3.80.10.10:FF:001164">
    <property type="entry name" value="GH01279p"/>
    <property type="match status" value="1"/>
</dbReference>
<dbReference type="OrthoDB" id="6070751at2759"/>
<evidence type="ECO:0000313" key="6">
    <source>
        <dbReference type="Proteomes" id="UP001151699"/>
    </source>
</evidence>
<dbReference type="AlphaFoldDB" id="A0A9Q0N5C0"/>
<evidence type="ECO:0000256" key="4">
    <source>
        <dbReference type="SAM" id="SignalP"/>
    </source>
</evidence>
<reference evidence="5" key="1">
    <citation type="submission" date="2022-07" db="EMBL/GenBank/DDBJ databases">
        <authorList>
            <person name="Trinca V."/>
            <person name="Uliana J.V.C."/>
            <person name="Torres T.T."/>
            <person name="Ward R.J."/>
            <person name="Monesi N."/>
        </authorList>
    </citation>
    <scope>NUCLEOTIDE SEQUENCE</scope>
    <source>
        <strain evidence="5">HSMRA1968</strain>
        <tissue evidence="5">Whole embryos</tissue>
    </source>
</reference>
<dbReference type="InterPro" id="IPR003591">
    <property type="entry name" value="Leu-rich_rpt_typical-subtyp"/>
</dbReference>
<evidence type="ECO:0000256" key="3">
    <source>
        <dbReference type="ARBA" id="ARBA00022737"/>
    </source>
</evidence>
<dbReference type="PANTHER" id="PTHR24373:SF275">
    <property type="entry name" value="TIR DOMAIN-CONTAINING PROTEIN"/>
    <property type="match status" value="1"/>
</dbReference>
<dbReference type="InterPro" id="IPR050328">
    <property type="entry name" value="Dev_Immune_Receptor"/>
</dbReference>
<accession>A0A9Q0N5C0</accession>
<dbReference type="Proteomes" id="UP001151699">
    <property type="component" value="Chromosome B"/>
</dbReference>
<gene>
    <name evidence="5" type="primary">CHAD_1</name>
    <name evidence="5" type="ORF">Bhyg_08147</name>
</gene>
<keyword evidence="3" id="KW-0677">Repeat</keyword>
<name>A0A9Q0N5C0_9DIPT</name>
<organism evidence="5 6">
    <name type="scientific">Pseudolycoriella hygida</name>
    <dbReference type="NCBI Taxonomy" id="35572"/>
    <lineage>
        <taxon>Eukaryota</taxon>
        <taxon>Metazoa</taxon>
        <taxon>Ecdysozoa</taxon>
        <taxon>Arthropoda</taxon>
        <taxon>Hexapoda</taxon>
        <taxon>Insecta</taxon>
        <taxon>Pterygota</taxon>
        <taxon>Neoptera</taxon>
        <taxon>Endopterygota</taxon>
        <taxon>Diptera</taxon>
        <taxon>Nematocera</taxon>
        <taxon>Sciaroidea</taxon>
        <taxon>Sciaridae</taxon>
        <taxon>Pseudolycoriella</taxon>
    </lineage>
</organism>
<evidence type="ECO:0000256" key="1">
    <source>
        <dbReference type="ARBA" id="ARBA00022614"/>
    </source>
</evidence>
<proteinExistence type="predicted"/>
<keyword evidence="6" id="KW-1185">Reference proteome</keyword>
<dbReference type="SMART" id="SM00369">
    <property type="entry name" value="LRR_TYP"/>
    <property type="match status" value="7"/>
</dbReference>
<protein>
    <submittedName>
        <fullName evidence="5">Chondroadherin</fullName>
    </submittedName>
</protein>
<keyword evidence="1" id="KW-0433">Leucine-rich repeat</keyword>
<evidence type="ECO:0000313" key="5">
    <source>
        <dbReference type="EMBL" id="KAJ6643191.1"/>
    </source>
</evidence>
<dbReference type="SUPFAM" id="SSF52058">
    <property type="entry name" value="L domain-like"/>
    <property type="match status" value="1"/>
</dbReference>
<sequence>MRIVGSFFLFLLIKDINATDNVECKVEINDDPFDSGFEKIRTKTVYCNFDDSIAITKPTTLSNLFNENVTKLFMGHNKNIEYLPENTSVIFPNLYSIEAFDCSVKSLNELNFKGLHKMIQVDLNKNQIETIDEHSLDDMVQLTSLNLEDNKLTNLPPNVFEKLLQLNFLHLNKNLIQELNASIFKNNKNLALLHLNDNELQTLPSGIFDGLSKVRQLWLNGNKIEDLPPQIFDELNSLIDLDLSRNKISTINANWLSKLNTLDEVSFSRNPLNFIDLNIFENNAELTLFYFNGVTTKDIRHIERVDQMPKISGIGFHDTCINDQFYKGNLDRLKRLVKKNCMVETID</sequence>